<sequence length="456" mass="54403">MNQQPLLISNHNKTTELHVEQMAIYLQSKIIEATDDQHNIYYLFFYKEQFLTYVKPTKLKRRTHIEKAFTKGIVLPSTHPLIHSLLFQDHPYKKRTFNQLVKKVQSLYSPQEVAQIATFFESFISKKTIFSLIQSIFYDYRRNGQMFSSYRILRILMDFAPNHSWVKGLSNDLNFIKYGKLYDRLSDELMTKDPIYMEKALYTDKSYNQLIQLLKNQSRWMDEIALYIHHISPENYVSLKQLLNNHFTDKEIIDVLEHLSNNTSDVLEINDDLLEIYLHHQNAEKMINLLFTHKLNLNPKQTQEFEQLLENVDLEPEQFPKEKVLSFLVPLFNINPEKAATLLHKFIVLQLKEYDIDSVVKRLIPLKIIMHAHPILEKLQHIQKLANDPDQQLLLGELYYEFQQFDQAIDCFSWEMELKSIDPKPVKWLSKIYNEIGMEQEHRAYRQLYIDMQKRA</sequence>
<keyword evidence="3" id="KW-1185">Reference proteome</keyword>
<proteinExistence type="predicted"/>
<comment type="caution">
    <text evidence="2">The sequence shown here is derived from an EMBL/GenBank/DDBJ whole genome shotgun (WGS) entry which is preliminary data.</text>
</comment>
<dbReference type="Proteomes" id="UP000075666">
    <property type="component" value="Unassembled WGS sequence"/>
</dbReference>
<dbReference type="InterPro" id="IPR011990">
    <property type="entry name" value="TPR-like_helical_dom_sf"/>
</dbReference>
<gene>
    <name evidence="2" type="ORF">B4102_1176</name>
</gene>
<evidence type="ECO:0000313" key="2">
    <source>
        <dbReference type="EMBL" id="KYD00164.1"/>
    </source>
</evidence>
<dbReference type="AlphaFoldDB" id="A0A150KN27"/>
<dbReference type="OrthoDB" id="2676051at2"/>
<keyword evidence="1" id="KW-0802">TPR repeat</keyword>
<protein>
    <submittedName>
        <fullName evidence="2">Uncharacterized protein</fullName>
    </submittedName>
</protein>
<feature type="repeat" description="TPR" evidence="1">
    <location>
        <begin position="389"/>
        <end position="422"/>
    </location>
</feature>
<dbReference type="PATRIC" id="fig|46224.3.peg.3907"/>
<evidence type="ECO:0000256" key="1">
    <source>
        <dbReference type="PROSITE-ProRule" id="PRU00339"/>
    </source>
</evidence>
<organism evidence="2 3">
    <name type="scientific">Heyndrickxia sporothermodurans</name>
    <dbReference type="NCBI Taxonomy" id="46224"/>
    <lineage>
        <taxon>Bacteria</taxon>
        <taxon>Bacillati</taxon>
        <taxon>Bacillota</taxon>
        <taxon>Bacilli</taxon>
        <taxon>Bacillales</taxon>
        <taxon>Bacillaceae</taxon>
        <taxon>Heyndrickxia</taxon>
    </lineage>
</organism>
<dbReference type="STRING" id="46224.B4102_1176"/>
<evidence type="ECO:0000313" key="3">
    <source>
        <dbReference type="Proteomes" id="UP000075666"/>
    </source>
</evidence>
<dbReference type="EMBL" id="LQYN01000073">
    <property type="protein sequence ID" value="KYD00164.1"/>
    <property type="molecule type" value="Genomic_DNA"/>
</dbReference>
<dbReference type="InterPro" id="IPR019734">
    <property type="entry name" value="TPR_rpt"/>
</dbReference>
<name>A0A150KN27_9BACI</name>
<dbReference type="RefSeq" id="WP_066233473.1">
    <property type="nucleotide sequence ID" value="NZ_LQYN01000073.1"/>
</dbReference>
<dbReference type="PROSITE" id="PS50005">
    <property type="entry name" value="TPR"/>
    <property type="match status" value="1"/>
</dbReference>
<accession>A0A150KN27</accession>
<reference evidence="2 3" key="1">
    <citation type="submission" date="2016-01" db="EMBL/GenBank/DDBJ databases">
        <title>Genome Sequences of Twelve Sporeforming Bacillus Species Isolated from Foods.</title>
        <authorList>
            <person name="Berendsen E.M."/>
            <person name="Wells-Bennik M.H."/>
            <person name="Krawcyk A.O."/>
            <person name="De Jong A."/>
            <person name="Holsappel S."/>
            <person name="Eijlander R.T."/>
            <person name="Kuipers O.P."/>
        </authorList>
    </citation>
    <scope>NUCLEOTIDE SEQUENCE [LARGE SCALE GENOMIC DNA]</scope>
    <source>
        <strain evidence="2 3">B4102</strain>
    </source>
</reference>
<dbReference type="Gene3D" id="1.25.40.10">
    <property type="entry name" value="Tetratricopeptide repeat domain"/>
    <property type="match status" value="1"/>
</dbReference>